<dbReference type="AlphaFoldDB" id="A0A5C3DW64"/>
<evidence type="ECO:0000313" key="2">
    <source>
        <dbReference type="EMBL" id="SPO22724.1"/>
    </source>
</evidence>
<feature type="compositionally biased region" description="Gly residues" evidence="1">
    <location>
        <begin position="134"/>
        <end position="148"/>
    </location>
</feature>
<evidence type="ECO:0000256" key="1">
    <source>
        <dbReference type="SAM" id="MobiDB-lite"/>
    </source>
</evidence>
<dbReference type="PANTHER" id="PTHR34693:SF1">
    <property type="entry name" value="PROTEIN PAR32"/>
    <property type="match status" value="1"/>
</dbReference>
<feature type="compositionally biased region" description="Basic and acidic residues" evidence="1">
    <location>
        <begin position="79"/>
        <end position="110"/>
    </location>
</feature>
<organism evidence="2 3">
    <name type="scientific">Ustilago trichophora</name>
    <dbReference type="NCBI Taxonomy" id="86804"/>
    <lineage>
        <taxon>Eukaryota</taxon>
        <taxon>Fungi</taxon>
        <taxon>Dikarya</taxon>
        <taxon>Basidiomycota</taxon>
        <taxon>Ustilaginomycotina</taxon>
        <taxon>Ustilaginomycetes</taxon>
        <taxon>Ustilaginales</taxon>
        <taxon>Ustilaginaceae</taxon>
        <taxon>Ustilago</taxon>
    </lineage>
</organism>
<feature type="compositionally biased region" description="Basic and acidic residues" evidence="1">
    <location>
        <begin position="158"/>
        <end position="170"/>
    </location>
</feature>
<accession>A0A5C3DW64</accession>
<reference evidence="2 3" key="1">
    <citation type="submission" date="2018-03" db="EMBL/GenBank/DDBJ databases">
        <authorList>
            <person name="Guldener U."/>
        </authorList>
    </citation>
    <scope>NUCLEOTIDE SEQUENCE [LARGE SCALE GENOMIC DNA]</scope>
    <source>
        <strain evidence="2 3">NBRC100155</strain>
    </source>
</reference>
<dbReference type="InterPro" id="IPR022024">
    <property type="entry name" value="DUF3602"/>
</dbReference>
<dbReference type="EMBL" id="OOIN01000004">
    <property type="protein sequence ID" value="SPO22724.1"/>
    <property type="molecule type" value="Genomic_DNA"/>
</dbReference>
<feature type="region of interest" description="Disordered" evidence="1">
    <location>
        <begin position="1"/>
        <end position="235"/>
    </location>
</feature>
<evidence type="ECO:0000313" key="3">
    <source>
        <dbReference type="Proteomes" id="UP000324022"/>
    </source>
</evidence>
<sequence>MVLGFGHHSQRDANVTAESRGRDPFIATGRGGAGNIIRSPSRSRDRSGNGIPPQTIAAAAVPNHMISSGRGGAGNVRSPSRDPTDRKRAAEAEARESKLQEEYRQQETKLAHSTGRGGAGNIASEVGEERGRGRGSNGSSGGGGGGVSGLLRSLSRSRSREPRGSGKDSPNRSQSRPRASESSKLAQVEESTRSSEEDSTYTPSTHTAVNGNERQPGFVDRLASHLPGGGHKGTE</sequence>
<gene>
    <name evidence="2" type="ORF">UTRI_01402</name>
</gene>
<keyword evidence="3" id="KW-1185">Reference proteome</keyword>
<dbReference type="Pfam" id="PF12223">
    <property type="entry name" value="DUF3602"/>
    <property type="match status" value="1"/>
</dbReference>
<name>A0A5C3DW64_9BASI</name>
<feature type="compositionally biased region" description="Polar residues" evidence="1">
    <location>
        <begin position="203"/>
        <end position="213"/>
    </location>
</feature>
<dbReference type="PANTHER" id="PTHR34693">
    <property type="entry name" value="PROTEIN PAR32"/>
    <property type="match status" value="1"/>
</dbReference>
<dbReference type="Proteomes" id="UP000324022">
    <property type="component" value="Unassembled WGS sequence"/>
</dbReference>
<dbReference type="OrthoDB" id="2537432at2759"/>
<protein>
    <submittedName>
        <fullName evidence="2">Uncharacterized protein</fullName>
    </submittedName>
</protein>
<feature type="compositionally biased region" description="Polar residues" evidence="1">
    <location>
        <begin position="171"/>
        <end position="185"/>
    </location>
</feature>
<dbReference type="InterPro" id="IPR053203">
    <property type="entry name" value="Cisplatin_resist-associated"/>
</dbReference>
<proteinExistence type="predicted"/>